<dbReference type="Gene3D" id="3.30.420.40">
    <property type="match status" value="2"/>
</dbReference>
<accession>A0ABV9CQS9</accession>
<comment type="caution">
    <text evidence="2">The sequence shown here is derived from an EMBL/GenBank/DDBJ whole genome shotgun (WGS) entry which is preliminary data.</text>
</comment>
<dbReference type="PROSITE" id="PS01125">
    <property type="entry name" value="ROK"/>
    <property type="match status" value="1"/>
</dbReference>
<evidence type="ECO:0000313" key="3">
    <source>
        <dbReference type="Proteomes" id="UP001596004"/>
    </source>
</evidence>
<dbReference type="Proteomes" id="UP001596004">
    <property type="component" value="Unassembled WGS sequence"/>
</dbReference>
<protein>
    <submittedName>
        <fullName evidence="2">ROK family protein</fullName>
    </submittedName>
</protein>
<dbReference type="SUPFAM" id="SSF53067">
    <property type="entry name" value="Actin-like ATPase domain"/>
    <property type="match status" value="1"/>
</dbReference>
<name>A0ABV9CQS9_9ACTN</name>
<dbReference type="PANTHER" id="PTHR18964">
    <property type="entry name" value="ROK (REPRESSOR, ORF, KINASE) FAMILY"/>
    <property type="match status" value="1"/>
</dbReference>
<organism evidence="2 3">
    <name type="scientific">Sphaerisporangium dianthi</name>
    <dbReference type="NCBI Taxonomy" id="1436120"/>
    <lineage>
        <taxon>Bacteria</taxon>
        <taxon>Bacillati</taxon>
        <taxon>Actinomycetota</taxon>
        <taxon>Actinomycetes</taxon>
        <taxon>Streptosporangiales</taxon>
        <taxon>Streptosporangiaceae</taxon>
        <taxon>Sphaerisporangium</taxon>
    </lineage>
</organism>
<reference evidence="3" key="1">
    <citation type="journal article" date="2019" name="Int. J. Syst. Evol. Microbiol.">
        <title>The Global Catalogue of Microorganisms (GCM) 10K type strain sequencing project: providing services to taxonomists for standard genome sequencing and annotation.</title>
        <authorList>
            <consortium name="The Broad Institute Genomics Platform"/>
            <consortium name="The Broad Institute Genome Sequencing Center for Infectious Disease"/>
            <person name="Wu L."/>
            <person name="Ma J."/>
        </authorList>
    </citation>
    <scope>NUCLEOTIDE SEQUENCE [LARGE SCALE GENOMIC DNA]</scope>
    <source>
        <strain evidence="3">CGMCC 4.7132</strain>
    </source>
</reference>
<keyword evidence="3" id="KW-1185">Reference proteome</keyword>
<dbReference type="InterPro" id="IPR000600">
    <property type="entry name" value="ROK"/>
</dbReference>
<sequence>MSSYVLAADIGGTKLAAALVAKDGTVLRRGEVPTPAAPPGQPGVVSDALVGLLRDVAGEIPPLAVGVASAGPLDPQAGTVSPVNIPAWRHFPLLARVADAVPGAPCHLFGDAVAAAAGEHWRGAGRAAGSMLGIVVSTGIGGGLVLNGTPYTGPTGNAGHIGHIVVDPGGAACPCGSAGCVETIASGPSMVRWATRQGWRGADARELAHAAAEGEPVALAAFDRGADALAMAIIAVAAVCDLDQVVVGGGVAAAGEVLFAPLRRAVAERTSLEFVRRLHVDPAALGRDAGLVGAARMALLSTARTT</sequence>
<evidence type="ECO:0000313" key="2">
    <source>
        <dbReference type="EMBL" id="MFC4535062.1"/>
    </source>
</evidence>
<dbReference type="RefSeq" id="WP_380846924.1">
    <property type="nucleotide sequence ID" value="NZ_JBHSFP010000027.1"/>
</dbReference>
<gene>
    <name evidence="2" type="ORF">ACFO60_30240</name>
</gene>
<dbReference type="Pfam" id="PF00480">
    <property type="entry name" value="ROK"/>
    <property type="match status" value="1"/>
</dbReference>
<dbReference type="EMBL" id="JBHSFP010000027">
    <property type="protein sequence ID" value="MFC4535062.1"/>
    <property type="molecule type" value="Genomic_DNA"/>
</dbReference>
<dbReference type="InterPro" id="IPR043129">
    <property type="entry name" value="ATPase_NBD"/>
</dbReference>
<dbReference type="InterPro" id="IPR049874">
    <property type="entry name" value="ROK_cs"/>
</dbReference>
<proteinExistence type="inferred from homology"/>
<evidence type="ECO:0000256" key="1">
    <source>
        <dbReference type="ARBA" id="ARBA00006479"/>
    </source>
</evidence>
<comment type="similarity">
    <text evidence="1">Belongs to the ROK (NagC/XylR) family.</text>
</comment>
<dbReference type="PANTHER" id="PTHR18964:SF169">
    <property type="entry name" value="N-ACETYLMANNOSAMINE KINASE"/>
    <property type="match status" value="1"/>
</dbReference>